<evidence type="ECO:0000313" key="1">
    <source>
        <dbReference type="EMBL" id="KAH7974835.1"/>
    </source>
</evidence>
<accession>A0ACB8DR69</accession>
<dbReference type="Proteomes" id="UP000821865">
    <property type="component" value="Chromosome 10"/>
</dbReference>
<name>A0ACB8DR69_DERSI</name>
<proteinExistence type="predicted"/>
<gene>
    <name evidence="1" type="ORF">HPB49_020261</name>
</gene>
<keyword evidence="2" id="KW-1185">Reference proteome</keyword>
<reference evidence="1" key="1">
    <citation type="submission" date="2020-05" db="EMBL/GenBank/DDBJ databases">
        <title>Large-scale comparative analyses of tick genomes elucidate their genetic diversity and vector capacities.</title>
        <authorList>
            <person name="Jia N."/>
            <person name="Wang J."/>
            <person name="Shi W."/>
            <person name="Du L."/>
            <person name="Sun Y."/>
            <person name="Zhan W."/>
            <person name="Jiang J."/>
            <person name="Wang Q."/>
            <person name="Zhang B."/>
            <person name="Ji P."/>
            <person name="Sakyi L.B."/>
            <person name="Cui X."/>
            <person name="Yuan T."/>
            <person name="Jiang B."/>
            <person name="Yang W."/>
            <person name="Lam T.T.-Y."/>
            <person name="Chang Q."/>
            <person name="Ding S."/>
            <person name="Wang X."/>
            <person name="Zhu J."/>
            <person name="Ruan X."/>
            <person name="Zhao L."/>
            <person name="Wei J."/>
            <person name="Que T."/>
            <person name="Du C."/>
            <person name="Cheng J."/>
            <person name="Dai P."/>
            <person name="Han X."/>
            <person name="Huang E."/>
            <person name="Gao Y."/>
            <person name="Liu J."/>
            <person name="Shao H."/>
            <person name="Ye R."/>
            <person name="Li L."/>
            <person name="Wei W."/>
            <person name="Wang X."/>
            <person name="Wang C."/>
            <person name="Yang T."/>
            <person name="Huo Q."/>
            <person name="Li W."/>
            <person name="Guo W."/>
            <person name="Chen H."/>
            <person name="Zhou L."/>
            <person name="Ni X."/>
            <person name="Tian J."/>
            <person name="Zhou Y."/>
            <person name="Sheng Y."/>
            <person name="Liu T."/>
            <person name="Pan Y."/>
            <person name="Xia L."/>
            <person name="Li J."/>
            <person name="Zhao F."/>
            <person name="Cao W."/>
        </authorList>
    </citation>
    <scope>NUCLEOTIDE SEQUENCE</scope>
    <source>
        <strain evidence="1">Dsil-2018</strain>
    </source>
</reference>
<organism evidence="1 2">
    <name type="scientific">Dermacentor silvarum</name>
    <name type="common">Tick</name>
    <dbReference type="NCBI Taxonomy" id="543639"/>
    <lineage>
        <taxon>Eukaryota</taxon>
        <taxon>Metazoa</taxon>
        <taxon>Ecdysozoa</taxon>
        <taxon>Arthropoda</taxon>
        <taxon>Chelicerata</taxon>
        <taxon>Arachnida</taxon>
        <taxon>Acari</taxon>
        <taxon>Parasitiformes</taxon>
        <taxon>Ixodida</taxon>
        <taxon>Ixodoidea</taxon>
        <taxon>Ixodidae</taxon>
        <taxon>Rhipicephalinae</taxon>
        <taxon>Dermacentor</taxon>
    </lineage>
</organism>
<protein>
    <submittedName>
        <fullName evidence="1">Uncharacterized protein</fullName>
    </submittedName>
</protein>
<evidence type="ECO:0000313" key="2">
    <source>
        <dbReference type="Proteomes" id="UP000821865"/>
    </source>
</evidence>
<dbReference type="EMBL" id="CM023479">
    <property type="protein sequence ID" value="KAH7974835.1"/>
    <property type="molecule type" value="Genomic_DNA"/>
</dbReference>
<sequence>MVGQRGCGGVACETPGKPRVSTSTQNQEAESSEITWKLYLQLKRAMQAMGAQCALNPEITAKRKWQLWKELAALLNLEDLATKTAEQLQVFWRKDIFLSRRDTAAVSASHSGTGGGRRPGTSTVTGMCEPSFQQLDEWPDSLAQGPAEPLPHSPPAVAQSTASPNSENQWPTSCITCGKSHAAGSPCQTVCCVNCGGPHTAGENRKGDEELVIRSMTHSVVETLSSTSCDYIRHKFPSEDINLKMVEVAQVHSLETASFSSVRHFITAFPALLPQQSGESKEKAIDELEVEFASLQAYNVPADILNEPRCDVQRARLGALRSIDGSLRFHRISMVMLGILFIPHSNAECKRIFSTVNKTRMEFRISVSEKTLEPADGEREPEWKLL</sequence>
<comment type="caution">
    <text evidence="1">The sequence shown here is derived from an EMBL/GenBank/DDBJ whole genome shotgun (WGS) entry which is preliminary data.</text>
</comment>